<dbReference type="InterPro" id="IPR011079">
    <property type="entry name" value="Ala_racemase_C"/>
</dbReference>
<name>A0ABS0VRN4_9CORY</name>
<comment type="cofactor">
    <cofactor evidence="1 4">
        <name>pyridoxal 5'-phosphate</name>
        <dbReference type="ChEBI" id="CHEBI:597326"/>
    </cofactor>
</comment>
<keyword evidence="2 4" id="KW-0663">Pyridoxal phosphate</keyword>
<keyword evidence="3 4" id="KW-0413">Isomerase</keyword>
<dbReference type="Gene3D" id="3.20.20.10">
    <property type="entry name" value="Alanine racemase"/>
    <property type="match status" value="1"/>
</dbReference>
<dbReference type="EMBL" id="JAEIOT010000004">
    <property type="protein sequence ID" value="MBI8999429.1"/>
    <property type="molecule type" value="Genomic_DNA"/>
</dbReference>
<comment type="function">
    <text evidence="4">Catalyzes the interconversion of L-alanine and D-alanine. May also act on other amino acids.</text>
</comment>
<dbReference type="Pfam" id="PF01168">
    <property type="entry name" value="Ala_racemase_N"/>
    <property type="match status" value="1"/>
</dbReference>
<feature type="binding site" evidence="4">
    <location>
        <position position="132"/>
    </location>
    <ligand>
        <name>substrate</name>
    </ligand>
</feature>
<evidence type="ECO:0000256" key="3">
    <source>
        <dbReference type="ARBA" id="ARBA00023235"/>
    </source>
</evidence>
<comment type="pathway">
    <text evidence="4">Amino-acid biosynthesis; D-alanine biosynthesis; D-alanine from L-alanine: step 1/1.</text>
</comment>
<dbReference type="InterPro" id="IPR000821">
    <property type="entry name" value="Ala_racemase"/>
</dbReference>
<dbReference type="PANTHER" id="PTHR30511">
    <property type="entry name" value="ALANINE RACEMASE"/>
    <property type="match status" value="1"/>
</dbReference>
<dbReference type="SUPFAM" id="SSF50621">
    <property type="entry name" value="Alanine racemase C-terminal domain-like"/>
    <property type="match status" value="1"/>
</dbReference>
<proteinExistence type="inferred from homology"/>
<dbReference type="PRINTS" id="PR00992">
    <property type="entry name" value="ALARACEMASE"/>
</dbReference>
<organism evidence="6 7">
    <name type="scientific">Corynebacterium marambiense</name>
    <dbReference type="NCBI Taxonomy" id="2765364"/>
    <lineage>
        <taxon>Bacteria</taxon>
        <taxon>Bacillati</taxon>
        <taxon>Actinomycetota</taxon>
        <taxon>Actinomycetes</taxon>
        <taxon>Mycobacteriales</taxon>
        <taxon>Corynebacteriaceae</taxon>
        <taxon>Corynebacterium</taxon>
    </lineage>
</organism>
<dbReference type="SMART" id="SM01005">
    <property type="entry name" value="Ala_racemase_C"/>
    <property type="match status" value="1"/>
</dbReference>
<evidence type="ECO:0000256" key="4">
    <source>
        <dbReference type="HAMAP-Rule" id="MF_01201"/>
    </source>
</evidence>
<dbReference type="HAMAP" id="MF_01201">
    <property type="entry name" value="Ala_racemase"/>
    <property type="match status" value="1"/>
</dbReference>
<feature type="binding site" evidence="4">
    <location>
        <position position="308"/>
    </location>
    <ligand>
        <name>substrate</name>
    </ligand>
</feature>
<dbReference type="NCBIfam" id="TIGR00492">
    <property type="entry name" value="alr"/>
    <property type="match status" value="1"/>
</dbReference>
<evidence type="ECO:0000259" key="5">
    <source>
        <dbReference type="SMART" id="SM01005"/>
    </source>
</evidence>
<feature type="active site" description="Proton acceptor; specific for L-alanine" evidence="4">
    <location>
        <position position="260"/>
    </location>
</feature>
<comment type="caution">
    <text evidence="6">The sequence shown here is derived from an EMBL/GenBank/DDBJ whole genome shotgun (WGS) entry which is preliminary data.</text>
</comment>
<dbReference type="EC" id="5.1.1.1" evidence="4"/>
<comment type="similarity">
    <text evidence="4">Belongs to the alanine racemase family.</text>
</comment>
<feature type="active site" description="Proton acceptor; specific for D-alanine" evidence="4">
    <location>
        <position position="34"/>
    </location>
</feature>
<dbReference type="InterPro" id="IPR009006">
    <property type="entry name" value="Ala_racemase/Decarboxylase_C"/>
</dbReference>
<dbReference type="CDD" id="cd00430">
    <property type="entry name" value="PLPDE_III_AR"/>
    <property type="match status" value="1"/>
</dbReference>
<dbReference type="Gene3D" id="2.40.37.10">
    <property type="entry name" value="Lyase, Ornithine Decarboxylase, Chain A, domain 1"/>
    <property type="match status" value="1"/>
</dbReference>
<gene>
    <name evidence="6" type="ORF">JDV76_00315</name>
</gene>
<dbReference type="RefSeq" id="WP_198734895.1">
    <property type="nucleotide sequence ID" value="NZ_JAEIOT010000004.1"/>
</dbReference>
<dbReference type="InterPro" id="IPR001608">
    <property type="entry name" value="Ala_racemase_N"/>
</dbReference>
<keyword evidence="7" id="KW-1185">Reference proteome</keyword>
<dbReference type="GO" id="GO:0008784">
    <property type="term" value="F:alanine racemase activity"/>
    <property type="evidence" value="ECO:0007669"/>
    <property type="project" value="UniProtKB-EC"/>
</dbReference>
<dbReference type="Proteomes" id="UP000625574">
    <property type="component" value="Unassembled WGS sequence"/>
</dbReference>
<feature type="modified residue" description="N6-(pyridoxal phosphate)lysine" evidence="4">
    <location>
        <position position="34"/>
    </location>
</feature>
<evidence type="ECO:0000313" key="7">
    <source>
        <dbReference type="Proteomes" id="UP000625574"/>
    </source>
</evidence>
<dbReference type="PANTHER" id="PTHR30511:SF0">
    <property type="entry name" value="ALANINE RACEMASE, CATABOLIC-RELATED"/>
    <property type="match status" value="1"/>
</dbReference>
<protein>
    <recommendedName>
        <fullName evidence="4">Alanine racemase</fullName>
        <ecNumber evidence="4">5.1.1.1</ecNumber>
    </recommendedName>
</protein>
<evidence type="ECO:0000256" key="2">
    <source>
        <dbReference type="ARBA" id="ARBA00022898"/>
    </source>
</evidence>
<dbReference type="Pfam" id="PF00842">
    <property type="entry name" value="Ala_racemase_C"/>
    <property type="match status" value="1"/>
</dbReference>
<feature type="domain" description="Alanine racemase C-terminal" evidence="5">
    <location>
        <begin position="239"/>
        <end position="368"/>
    </location>
</feature>
<reference evidence="6 7" key="1">
    <citation type="submission" date="2020-12" db="EMBL/GenBank/DDBJ databases">
        <title>Genome public.</title>
        <authorList>
            <person name="Sun Q."/>
        </authorList>
    </citation>
    <scope>NUCLEOTIDE SEQUENCE [LARGE SCALE GENOMIC DNA]</scope>
    <source>
        <strain evidence="6 7">CCM 8864</strain>
    </source>
</reference>
<accession>A0ABS0VRN4</accession>
<sequence>MNLLTARIDLAAIAYNTRLLKKRAGAAQLMAVVKADGYNHGAAKVAQTIAANGADQFGVATLAEAHELRAAGITQPILSWIWTPEQDLRAAISDGIDLGVSSVEQAHAVVAAARACGRTARVTVKADTGLHRAGVPRCEWNGVFGLLADAHDAVNVTGIFSHLACADEPGNPENNAQAQRLKDAIAAARETGLNPSVNHLANTPAVLTRDDLGFDMVRPGLALYGLEPVAGWDNGLRPAMTLAATVTVVKPVDKGEGVSYGLTWRAGHKGVLAVVSMGYADGLARGLAGTIEVTINGHRYPQVGVVCMDQIVIDLGSNPHGVTMGDEAVIFGPGTSGEMTAYDLARALDTIPYEIICRPHGRVVREYVGQ</sequence>
<comment type="catalytic activity">
    <reaction evidence="4">
        <text>L-alanine = D-alanine</text>
        <dbReference type="Rhea" id="RHEA:20249"/>
        <dbReference type="ChEBI" id="CHEBI:57416"/>
        <dbReference type="ChEBI" id="CHEBI:57972"/>
        <dbReference type="EC" id="5.1.1.1"/>
    </reaction>
</comment>
<dbReference type="SUPFAM" id="SSF51419">
    <property type="entry name" value="PLP-binding barrel"/>
    <property type="match status" value="1"/>
</dbReference>
<evidence type="ECO:0000256" key="1">
    <source>
        <dbReference type="ARBA" id="ARBA00001933"/>
    </source>
</evidence>
<dbReference type="InterPro" id="IPR029066">
    <property type="entry name" value="PLP-binding_barrel"/>
</dbReference>
<evidence type="ECO:0000313" key="6">
    <source>
        <dbReference type="EMBL" id="MBI8999429.1"/>
    </source>
</evidence>